<evidence type="ECO:0000259" key="1">
    <source>
        <dbReference type="Pfam" id="PF00561"/>
    </source>
</evidence>
<dbReference type="InterPro" id="IPR029058">
    <property type="entry name" value="AB_hydrolase_fold"/>
</dbReference>
<dbReference type="Gene3D" id="3.40.50.1820">
    <property type="entry name" value="alpha/beta hydrolase"/>
    <property type="match status" value="1"/>
</dbReference>
<feature type="domain" description="AB hydrolase-1" evidence="1">
    <location>
        <begin position="86"/>
        <end position="249"/>
    </location>
</feature>
<dbReference type="AlphaFoldDB" id="A0A9X3ZJR2"/>
<evidence type="ECO:0000259" key="2">
    <source>
        <dbReference type="Pfam" id="PF08386"/>
    </source>
</evidence>
<comment type="caution">
    <text evidence="3">The sequence shown here is derived from an EMBL/GenBank/DDBJ whole genome shotgun (WGS) entry which is preliminary data.</text>
</comment>
<dbReference type="InterPro" id="IPR013595">
    <property type="entry name" value="Pept_S33_TAP-like_C"/>
</dbReference>
<keyword evidence="3" id="KW-0378">Hydrolase</keyword>
<organism evidence="3 4">
    <name type="scientific">Hoeflea prorocentri</name>
    <dbReference type="NCBI Taxonomy" id="1922333"/>
    <lineage>
        <taxon>Bacteria</taxon>
        <taxon>Pseudomonadati</taxon>
        <taxon>Pseudomonadota</taxon>
        <taxon>Alphaproteobacteria</taxon>
        <taxon>Hyphomicrobiales</taxon>
        <taxon>Rhizobiaceae</taxon>
        <taxon>Hoeflea</taxon>
    </lineage>
</organism>
<protein>
    <submittedName>
        <fullName evidence="3">Alpha/beta fold hydrolase</fullName>
    </submittedName>
</protein>
<dbReference type="InterPro" id="IPR000073">
    <property type="entry name" value="AB_hydrolase_1"/>
</dbReference>
<evidence type="ECO:0000313" key="3">
    <source>
        <dbReference type="EMBL" id="MDA5401051.1"/>
    </source>
</evidence>
<evidence type="ECO:0000313" key="4">
    <source>
        <dbReference type="Proteomes" id="UP001151234"/>
    </source>
</evidence>
<accession>A0A9X3ZJR2</accession>
<dbReference type="SUPFAM" id="SSF53474">
    <property type="entry name" value="alpha/beta-Hydrolases"/>
    <property type="match status" value="1"/>
</dbReference>
<name>A0A9X3ZJR2_9HYPH</name>
<sequence length="503" mass="56246">MRCSRYGFVGHIFRIALGLFLISFPGAKADTVSGFAKTECWFGSSRDRKVSCGILRVPVDHFDPDGRFFELPVVRIHLTKGAKSKPPLIYLTGGPGMTSHIQTAQDVSHWMNFGAEILFRRELVVIEMRGSRASKPSMMCPALNDPTQLYGLTQTGSNAAAEPIKIEDLWKACRDDLARKGIDVASVNRHQIAHDIRVLAQGLGADKISLYGISYGTTYAMTIMEEFPELVADVVLDSVYPPEATSNIAHTLALRRTLNKYFSACQKSTECASRYPDLERRFFDGVKNLSNSPVDVTFSAGSDNSIVQSVVVDDELYLAALREAMSWHDMQGWIPAYINAVDDPEGFPFGWLIELYFKFGFYKDFSAGAHYSSFCYDLPADFDGCGIENEFERAEMESWGLPACNIWRGKRADRSERKKLISSIPALILVGELDAVTPPYQARMAAAGLENSFLFEFPTLGHDILSSSDCARQIVLDFLRDSRERPHRKCLDSVPELSFETFY</sequence>
<dbReference type="Pfam" id="PF08386">
    <property type="entry name" value="Abhydrolase_4"/>
    <property type="match status" value="1"/>
</dbReference>
<feature type="domain" description="Peptidase S33 tripeptidyl aminopeptidase-like C-terminal" evidence="2">
    <location>
        <begin position="399"/>
        <end position="483"/>
    </location>
</feature>
<dbReference type="EMBL" id="JAPJZI010000001">
    <property type="protein sequence ID" value="MDA5401051.1"/>
    <property type="molecule type" value="Genomic_DNA"/>
</dbReference>
<dbReference type="Proteomes" id="UP001151234">
    <property type="component" value="Unassembled WGS sequence"/>
</dbReference>
<dbReference type="GO" id="GO:0016787">
    <property type="term" value="F:hydrolase activity"/>
    <property type="evidence" value="ECO:0007669"/>
    <property type="project" value="UniProtKB-KW"/>
</dbReference>
<gene>
    <name evidence="3" type="ORF">OQ273_20925</name>
</gene>
<proteinExistence type="predicted"/>
<dbReference type="RefSeq" id="WP_267992861.1">
    <property type="nucleotide sequence ID" value="NZ_JAPJZI010000001.1"/>
</dbReference>
<dbReference type="Pfam" id="PF00561">
    <property type="entry name" value="Abhydrolase_1"/>
    <property type="match status" value="1"/>
</dbReference>
<reference evidence="3" key="1">
    <citation type="submission" date="2022-11" db="EMBL/GenBank/DDBJ databases">
        <title>Draft genome sequence of Hoeflea poritis E7-10 and Hoeflea prorocentri PM5-8, separated from scleractinian coral Porites lutea and marine dinoflagellate.</title>
        <authorList>
            <person name="Zhang G."/>
            <person name="Wei Q."/>
            <person name="Cai L."/>
        </authorList>
    </citation>
    <scope>NUCLEOTIDE SEQUENCE</scope>
    <source>
        <strain evidence="3">PM5-8</strain>
    </source>
</reference>
<keyword evidence="4" id="KW-1185">Reference proteome</keyword>